<proteinExistence type="inferred from homology"/>
<feature type="compositionally biased region" description="Basic and acidic residues" evidence="6">
    <location>
        <begin position="326"/>
        <end position="356"/>
    </location>
</feature>
<evidence type="ECO:0000256" key="1">
    <source>
        <dbReference type="ARBA" id="ARBA00022741"/>
    </source>
</evidence>
<dbReference type="Pfam" id="PF07683">
    <property type="entry name" value="CobW_C"/>
    <property type="match status" value="1"/>
</dbReference>
<evidence type="ECO:0000256" key="6">
    <source>
        <dbReference type="SAM" id="MobiDB-lite"/>
    </source>
</evidence>
<dbReference type="EMBL" id="HBHX01000798">
    <property type="protein sequence ID" value="CAE0096712.1"/>
    <property type="molecule type" value="Transcribed_RNA"/>
</dbReference>
<dbReference type="InterPro" id="IPR036627">
    <property type="entry name" value="CobW-likC_sf"/>
</dbReference>
<keyword evidence="1" id="KW-0547">Nucleotide-binding</keyword>
<dbReference type="GO" id="GO:0005737">
    <property type="term" value="C:cytoplasm"/>
    <property type="evidence" value="ECO:0007669"/>
    <property type="project" value="TreeGrafter"/>
</dbReference>
<evidence type="ECO:0000256" key="2">
    <source>
        <dbReference type="ARBA" id="ARBA00022801"/>
    </source>
</evidence>
<dbReference type="PANTHER" id="PTHR13748:SF62">
    <property type="entry name" value="COBW DOMAIN-CONTAINING PROTEIN"/>
    <property type="match status" value="1"/>
</dbReference>
<evidence type="ECO:0000256" key="5">
    <source>
        <dbReference type="ARBA" id="ARBA00049117"/>
    </source>
</evidence>
<dbReference type="AlphaFoldDB" id="A0A7S3ERB1"/>
<dbReference type="SUPFAM" id="SSF52540">
    <property type="entry name" value="P-loop containing nucleoside triphosphate hydrolases"/>
    <property type="match status" value="1"/>
</dbReference>
<accession>A0A7S3ERB1</accession>
<dbReference type="GO" id="GO:0016787">
    <property type="term" value="F:hydrolase activity"/>
    <property type="evidence" value="ECO:0007669"/>
    <property type="project" value="UniProtKB-KW"/>
</dbReference>
<dbReference type="Gene3D" id="3.30.1220.10">
    <property type="entry name" value="CobW-like, C-terminal domain"/>
    <property type="match status" value="1"/>
</dbReference>
<keyword evidence="2" id="KW-0378">Hydrolase</keyword>
<reference evidence="8" key="1">
    <citation type="submission" date="2021-01" db="EMBL/GenBank/DDBJ databases">
        <authorList>
            <person name="Corre E."/>
            <person name="Pelletier E."/>
            <person name="Niang G."/>
            <person name="Scheremetjew M."/>
            <person name="Finn R."/>
            <person name="Kale V."/>
            <person name="Holt S."/>
            <person name="Cochrane G."/>
            <person name="Meng A."/>
            <person name="Brown T."/>
            <person name="Cohen L."/>
        </authorList>
    </citation>
    <scope>NUCLEOTIDE SEQUENCE</scope>
    <source>
        <strain evidence="8">CCMP281</strain>
    </source>
</reference>
<feature type="region of interest" description="Disordered" evidence="6">
    <location>
        <begin position="319"/>
        <end position="402"/>
    </location>
</feature>
<organism evidence="8">
    <name type="scientific">Haptolina ericina</name>
    <dbReference type="NCBI Taxonomy" id="156174"/>
    <lineage>
        <taxon>Eukaryota</taxon>
        <taxon>Haptista</taxon>
        <taxon>Haptophyta</taxon>
        <taxon>Prymnesiophyceae</taxon>
        <taxon>Prymnesiales</taxon>
        <taxon>Prymnesiaceae</taxon>
        <taxon>Haptolina</taxon>
    </lineage>
</organism>
<protein>
    <recommendedName>
        <fullName evidence="7">CobW C-terminal domain-containing protein</fullName>
    </recommendedName>
</protein>
<dbReference type="InterPro" id="IPR051316">
    <property type="entry name" value="Zinc-reg_GTPase_activator"/>
</dbReference>
<dbReference type="InterPro" id="IPR003495">
    <property type="entry name" value="CobW/HypB/UreG_nucleotide-bd"/>
</dbReference>
<feature type="domain" description="CobW C-terminal" evidence="7">
    <location>
        <begin position="395"/>
        <end position="490"/>
    </location>
</feature>
<comment type="similarity">
    <text evidence="4">Belongs to the SIMIBI class G3E GTPase family. ZNG1 subfamily.</text>
</comment>
<evidence type="ECO:0000256" key="4">
    <source>
        <dbReference type="ARBA" id="ARBA00034320"/>
    </source>
</evidence>
<evidence type="ECO:0000313" key="8">
    <source>
        <dbReference type="EMBL" id="CAE0096712.1"/>
    </source>
</evidence>
<sequence length="492" mass="55108">MIRIADKDTVQLRFGVGDRVECNCGEWKAGTIVKLFYEQKSFPQGMCAPYQVRLDERDRLIYAPKDEEAVVRYAEPGSLPEVFEEDFEEVGDDEKLPVTVVTGFLGAGKTTLVNYILNENHGKKICVIENEFGAISIDEQLVKENLKVAEEVISLDNGCACCTVRGDLMKALTQLKDRKNDFDMILVETTGLANPAPVTATFTQNPVVANHFRVDGIVCLVDCKYILEHINEKREDDQINEAVTQVAFSDRILMNKIDLVTKEELQTLKSTINSINSFAELIECERSRVDLNKIMNLSAFSVERLEGALDEFDVEELEEAGQGHGHGHDEPQESEHGHAETEHGHAETEHGHDESGHNAMECDDESHEHGGKPAAHEHDHVAAEKRKKKHDLSGVGSLGLTSDKPLKSTAFNHFMSDLLRHKARDLYRSKGVLAFEEEGDAKFIFQGVHEQIQYTTAKEPWGEGPRVSKVVLIGRELDHEHLRAAWEKCKAA</sequence>
<evidence type="ECO:0000256" key="3">
    <source>
        <dbReference type="ARBA" id="ARBA00023186"/>
    </source>
</evidence>
<gene>
    <name evidence="8" type="ORF">HERI1096_LOCUS471</name>
</gene>
<dbReference type="GO" id="GO:0000166">
    <property type="term" value="F:nucleotide binding"/>
    <property type="evidence" value="ECO:0007669"/>
    <property type="project" value="UniProtKB-KW"/>
</dbReference>
<evidence type="ECO:0000259" key="7">
    <source>
        <dbReference type="SMART" id="SM00833"/>
    </source>
</evidence>
<keyword evidence="3" id="KW-0143">Chaperone</keyword>
<dbReference type="PANTHER" id="PTHR13748">
    <property type="entry name" value="COBW-RELATED"/>
    <property type="match status" value="1"/>
</dbReference>
<dbReference type="SMART" id="SM00833">
    <property type="entry name" value="CobW_C"/>
    <property type="match status" value="1"/>
</dbReference>
<name>A0A7S3ERB1_9EUKA</name>
<dbReference type="SUPFAM" id="SSF90002">
    <property type="entry name" value="Hypothetical protein YjiA, C-terminal domain"/>
    <property type="match status" value="1"/>
</dbReference>
<dbReference type="CDD" id="cd03112">
    <property type="entry name" value="CobW-like"/>
    <property type="match status" value="1"/>
</dbReference>
<dbReference type="InterPro" id="IPR011629">
    <property type="entry name" value="CobW-like_C"/>
</dbReference>
<dbReference type="Gene3D" id="3.40.50.300">
    <property type="entry name" value="P-loop containing nucleotide triphosphate hydrolases"/>
    <property type="match status" value="1"/>
</dbReference>
<comment type="catalytic activity">
    <reaction evidence="5">
        <text>GTP + H2O = GDP + phosphate + H(+)</text>
        <dbReference type="Rhea" id="RHEA:19669"/>
        <dbReference type="ChEBI" id="CHEBI:15377"/>
        <dbReference type="ChEBI" id="CHEBI:15378"/>
        <dbReference type="ChEBI" id="CHEBI:37565"/>
        <dbReference type="ChEBI" id="CHEBI:43474"/>
        <dbReference type="ChEBI" id="CHEBI:58189"/>
    </reaction>
    <physiologicalReaction direction="left-to-right" evidence="5">
        <dbReference type="Rhea" id="RHEA:19670"/>
    </physiologicalReaction>
</comment>
<feature type="compositionally biased region" description="Basic and acidic residues" evidence="6">
    <location>
        <begin position="366"/>
        <end position="384"/>
    </location>
</feature>
<dbReference type="InterPro" id="IPR027417">
    <property type="entry name" value="P-loop_NTPase"/>
</dbReference>
<dbReference type="Pfam" id="PF02492">
    <property type="entry name" value="cobW"/>
    <property type="match status" value="1"/>
</dbReference>